<dbReference type="Proteomes" id="UP000283523">
    <property type="component" value="Unassembled WGS sequence"/>
</dbReference>
<protein>
    <submittedName>
        <fullName evidence="2">Uncharacterized protein</fullName>
    </submittedName>
</protein>
<feature type="region of interest" description="Disordered" evidence="1">
    <location>
        <begin position="100"/>
        <end position="121"/>
    </location>
</feature>
<keyword evidence="3" id="KW-1185">Reference proteome</keyword>
<dbReference type="AlphaFoldDB" id="A0A418M453"/>
<evidence type="ECO:0000313" key="2">
    <source>
        <dbReference type="EMBL" id="RIV20552.1"/>
    </source>
</evidence>
<evidence type="ECO:0000256" key="1">
    <source>
        <dbReference type="SAM" id="MobiDB-lite"/>
    </source>
</evidence>
<proteinExistence type="predicted"/>
<organism evidence="2 3">
    <name type="scientific">Fibrisoma montanum</name>
    <dbReference type="NCBI Taxonomy" id="2305895"/>
    <lineage>
        <taxon>Bacteria</taxon>
        <taxon>Pseudomonadati</taxon>
        <taxon>Bacteroidota</taxon>
        <taxon>Cytophagia</taxon>
        <taxon>Cytophagales</taxon>
        <taxon>Spirosomataceae</taxon>
        <taxon>Fibrisoma</taxon>
    </lineage>
</organism>
<dbReference type="EMBL" id="QXED01000006">
    <property type="protein sequence ID" value="RIV20552.1"/>
    <property type="molecule type" value="Genomic_DNA"/>
</dbReference>
<reference evidence="2 3" key="1">
    <citation type="submission" date="2018-08" db="EMBL/GenBank/DDBJ databases">
        <title>Fibrisoma montanum sp. nov., isolated from Danxia mountain soil.</title>
        <authorList>
            <person name="Huang Y."/>
        </authorList>
    </citation>
    <scope>NUCLEOTIDE SEQUENCE [LARGE SCALE GENOMIC DNA]</scope>
    <source>
        <strain evidence="2 3">HYT19</strain>
    </source>
</reference>
<feature type="compositionally biased region" description="Polar residues" evidence="1">
    <location>
        <begin position="102"/>
        <end position="114"/>
    </location>
</feature>
<evidence type="ECO:0000313" key="3">
    <source>
        <dbReference type="Proteomes" id="UP000283523"/>
    </source>
</evidence>
<dbReference type="RefSeq" id="WP_119669720.1">
    <property type="nucleotide sequence ID" value="NZ_QXED01000006.1"/>
</dbReference>
<name>A0A418M453_9BACT</name>
<feature type="region of interest" description="Disordered" evidence="1">
    <location>
        <begin position="1"/>
        <end position="20"/>
    </location>
</feature>
<gene>
    <name evidence="2" type="ORF">DYU11_21135</name>
</gene>
<comment type="caution">
    <text evidence="2">The sequence shown here is derived from an EMBL/GenBank/DDBJ whole genome shotgun (WGS) entry which is preliminary data.</text>
</comment>
<accession>A0A418M453</accession>
<sequence length="121" mass="13550">MSNQENPTPPAEEASVTKRDDIVPIAAVHLPKGPNRQQRRTLYTLLGTFDSDHGRAQVLANKRDGSLLFVMPDDSIYTINRDIAFNQIFSYWELKKDLASDPANQNDAGHSLTDTGHEKED</sequence>